<reference evidence="9" key="1">
    <citation type="submission" date="2025-08" db="UniProtKB">
        <authorList>
            <consortium name="Ensembl"/>
        </authorList>
    </citation>
    <scope>IDENTIFICATION</scope>
</reference>
<accession>A0A8C4QNC4</accession>
<protein>
    <recommendedName>
        <fullName evidence="5">deoxyhypusine synthase</fullName>
        <ecNumber evidence="5">2.5.1.46</ecNumber>
    </recommendedName>
</protein>
<dbReference type="EC" id="2.5.1.46" evidence="5"/>
<evidence type="ECO:0000256" key="6">
    <source>
        <dbReference type="ARBA" id="ARBA00022679"/>
    </source>
</evidence>
<comment type="similarity">
    <text evidence="4">Belongs to the deoxyhypusine synthase family.</text>
</comment>
<dbReference type="GO" id="GO:0005737">
    <property type="term" value="C:cytoplasm"/>
    <property type="evidence" value="ECO:0007669"/>
    <property type="project" value="TreeGrafter"/>
</dbReference>
<keyword evidence="10" id="KW-1185">Reference proteome</keyword>
<dbReference type="GO" id="GO:0034038">
    <property type="term" value="F:deoxyhypusine synthase activity"/>
    <property type="evidence" value="ECO:0007669"/>
    <property type="project" value="UniProtKB-EC"/>
</dbReference>
<keyword evidence="8" id="KW-0386">Hypusine biosynthesis</keyword>
<dbReference type="Ensembl" id="ENSEBUT00000018711.1">
    <property type="protein sequence ID" value="ENSEBUP00000018135.1"/>
    <property type="gene ID" value="ENSEBUG00000011320.1"/>
</dbReference>
<keyword evidence="7" id="KW-0520">NAD</keyword>
<dbReference type="Proteomes" id="UP000694388">
    <property type="component" value="Unplaced"/>
</dbReference>
<dbReference type="InterPro" id="IPR002773">
    <property type="entry name" value="Deoxyhypusine_synthase"/>
</dbReference>
<name>A0A8C4QNC4_EPTBU</name>
<dbReference type="PANTHER" id="PTHR11703">
    <property type="entry name" value="DEOXYHYPUSINE SYNTHASE"/>
    <property type="match status" value="1"/>
</dbReference>
<reference evidence="9" key="2">
    <citation type="submission" date="2025-09" db="UniProtKB">
        <authorList>
            <consortium name="Ensembl"/>
        </authorList>
    </citation>
    <scope>IDENTIFICATION</scope>
</reference>
<evidence type="ECO:0000256" key="5">
    <source>
        <dbReference type="ARBA" id="ARBA00012683"/>
    </source>
</evidence>
<evidence type="ECO:0000256" key="7">
    <source>
        <dbReference type="ARBA" id="ARBA00023027"/>
    </source>
</evidence>
<dbReference type="InterPro" id="IPR029035">
    <property type="entry name" value="DHS-like_NAD/FAD-binding_dom"/>
</dbReference>
<proteinExistence type="inferred from homology"/>
<dbReference type="AlphaFoldDB" id="A0A8C4QNC4"/>
<organism evidence="9 10">
    <name type="scientific">Eptatretus burgeri</name>
    <name type="common">Inshore hagfish</name>
    <dbReference type="NCBI Taxonomy" id="7764"/>
    <lineage>
        <taxon>Eukaryota</taxon>
        <taxon>Metazoa</taxon>
        <taxon>Chordata</taxon>
        <taxon>Craniata</taxon>
        <taxon>Vertebrata</taxon>
        <taxon>Cyclostomata</taxon>
        <taxon>Myxini</taxon>
        <taxon>Myxiniformes</taxon>
        <taxon>Myxinidae</taxon>
        <taxon>Eptatretinae</taxon>
        <taxon>Eptatretus</taxon>
    </lineage>
</organism>
<sequence>MDTGEERRPSPLRGVMPLLENSVCNVKPSSAHADNLRRSTRPSGAISAVLAKSVDLAGQALEVRGYDFNAGIDYTALLASYKTIGLQASAFDAAVQQVNKMIEKRHELAPVECEGTSARSGCIIFFGYTSNMVSSGLRENIRFLAQHKMVDCLVTTAGGIEEDLIKCLGPTYMGHYTLPGKEMRSKGLNRIGNMLVPNNNYCLFEDWMMPLLDQMLLEQLEQGMKWTPSKMISRMGKEINNPDSILYWAHKNNIPVFSPAITDGSIGDMIFFHSFKKPGLIMDMVEDIKSINGLAMAAPNTGILILGGGLIKHHICNANLMRNGANYGVFINTGGI</sequence>
<dbReference type="PANTHER" id="PTHR11703:SF0">
    <property type="entry name" value="DEOXYHYPUSINE SYNTHASE"/>
    <property type="match status" value="1"/>
</dbReference>
<dbReference type="GO" id="GO:0031017">
    <property type="term" value="P:exocrine pancreas development"/>
    <property type="evidence" value="ECO:0007669"/>
    <property type="project" value="Ensembl"/>
</dbReference>
<evidence type="ECO:0000256" key="2">
    <source>
        <dbReference type="ARBA" id="ARBA00001911"/>
    </source>
</evidence>
<dbReference type="SUPFAM" id="SSF52467">
    <property type="entry name" value="DHS-like NAD/FAD-binding domain"/>
    <property type="match status" value="1"/>
</dbReference>
<dbReference type="Gene3D" id="3.40.910.10">
    <property type="entry name" value="Deoxyhypusine synthase"/>
    <property type="match status" value="1"/>
</dbReference>
<dbReference type="GeneTree" id="ENSGT00390000008063"/>
<evidence type="ECO:0000256" key="8">
    <source>
        <dbReference type="ARBA" id="ARBA00023256"/>
    </source>
</evidence>
<dbReference type="InterPro" id="IPR036982">
    <property type="entry name" value="Deoxyhypusine_synthase_sf"/>
</dbReference>
<keyword evidence="6" id="KW-0808">Transferase</keyword>
<evidence type="ECO:0000313" key="9">
    <source>
        <dbReference type="Ensembl" id="ENSEBUP00000018135.1"/>
    </source>
</evidence>
<evidence type="ECO:0000256" key="1">
    <source>
        <dbReference type="ARBA" id="ARBA00000952"/>
    </source>
</evidence>
<comment type="pathway">
    <text evidence="3">Protein modification; eIF5A hypusination.</text>
</comment>
<evidence type="ECO:0000256" key="3">
    <source>
        <dbReference type="ARBA" id="ARBA00005041"/>
    </source>
</evidence>
<evidence type="ECO:0000256" key="4">
    <source>
        <dbReference type="ARBA" id="ARBA00009892"/>
    </source>
</evidence>
<comment type="catalytic activity">
    <reaction evidence="1">
        <text>[eIF5A protein]-L-lysine + spermidine = [eIF5A protein]-deoxyhypusine + propane-1,3-diamine</text>
        <dbReference type="Rhea" id="RHEA:33299"/>
        <dbReference type="Rhea" id="RHEA-COMP:10143"/>
        <dbReference type="Rhea" id="RHEA-COMP:10144"/>
        <dbReference type="ChEBI" id="CHEBI:29969"/>
        <dbReference type="ChEBI" id="CHEBI:57484"/>
        <dbReference type="ChEBI" id="CHEBI:57834"/>
        <dbReference type="ChEBI" id="CHEBI:82657"/>
        <dbReference type="EC" id="2.5.1.46"/>
    </reaction>
</comment>
<dbReference type="FunFam" id="3.40.910.10:FF:000001">
    <property type="entry name" value="Probable deoxyhypusine synthase"/>
    <property type="match status" value="1"/>
</dbReference>
<evidence type="ECO:0000313" key="10">
    <source>
        <dbReference type="Proteomes" id="UP000694388"/>
    </source>
</evidence>
<dbReference type="Pfam" id="PF01916">
    <property type="entry name" value="DS"/>
    <property type="match status" value="1"/>
</dbReference>
<dbReference type="GO" id="GO:0003323">
    <property type="term" value="P:type B pancreatic cell development"/>
    <property type="evidence" value="ECO:0007669"/>
    <property type="project" value="Ensembl"/>
</dbReference>
<comment type="cofactor">
    <cofactor evidence="2">
        <name>NAD(+)</name>
        <dbReference type="ChEBI" id="CHEBI:57540"/>
    </cofactor>
</comment>